<evidence type="ECO:0000256" key="4">
    <source>
        <dbReference type="ARBA" id="ARBA00012045"/>
    </source>
</evidence>
<evidence type="ECO:0000256" key="11">
    <source>
        <dbReference type="ARBA" id="ARBA00023014"/>
    </source>
</evidence>
<dbReference type="GO" id="GO:0046872">
    <property type="term" value="F:metal ion binding"/>
    <property type="evidence" value="ECO:0007669"/>
    <property type="project" value="UniProtKB-UniRule"/>
</dbReference>
<dbReference type="InterPro" id="IPR005760">
    <property type="entry name" value="A/G_AdeGlyc_MutY"/>
</dbReference>
<dbReference type="InterPro" id="IPR029119">
    <property type="entry name" value="MutY_C"/>
</dbReference>
<organism evidence="16 17">
    <name type="scientific">Parachlamydia acanthamoebae</name>
    <dbReference type="NCBI Taxonomy" id="83552"/>
    <lineage>
        <taxon>Bacteria</taxon>
        <taxon>Pseudomonadati</taxon>
        <taxon>Chlamydiota</taxon>
        <taxon>Chlamydiia</taxon>
        <taxon>Parachlamydiales</taxon>
        <taxon>Parachlamydiaceae</taxon>
        <taxon>Parachlamydia</taxon>
    </lineage>
</organism>
<keyword evidence="13 14" id="KW-0326">Glycosidase</keyword>
<evidence type="ECO:0000256" key="8">
    <source>
        <dbReference type="ARBA" id="ARBA00022763"/>
    </source>
</evidence>
<dbReference type="InterPro" id="IPR015797">
    <property type="entry name" value="NUDIX_hydrolase-like_dom_sf"/>
</dbReference>
<dbReference type="GO" id="GO:0035485">
    <property type="term" value="F:adenine/guanine mispair binding"/>
    <property type="evidence" value="ECO:0007669"/>
    <property type="project" value="TreeGrafter"/>
</dbReference>
<dbReference type="EMBL" id="JSAM01000104">
    <property type="protein sequence ID" value="KIA76839.1"/>
    <property type="molecule type" value="Genomic_DNA"/>
</dbReference>
<sequence>MEFKQFDNPSLHRWFLEHKRDLPWRNTSDPYAIWVSEVMLQQTQVAVVIPYFERWMTQFPTIATLAEAPLDHVIKAWEGLGYYSRARHLHEAAQFVLLHWEGQLPDREEDLKKIKGLGPYTIGAILSFAFHQKRAAVDGNVMRVLTRYFNMTDDISKPKTVQMLRQMALSILPEDAHWITNEALIELGATICKKKAECQACPLSSSCLAYRSGTVSERPVKSAKIKVEKLFRMVPIIQYEQKVLVKRGKKGEIMSDLYEFPYFEKNLESIHIQELKEIISHEFRLNVTHIFSMDAVTHGFTRFHVTLFPEFFQASSLSLVEGYQWLEMTELEKLAFSSGHRKIMNKIK</sequence>
<dbReference type="FunFam" id="1.10.340.30:FF:000002">
    <property type="entry name" value="Adenine DNA glycosylase"/>
    <property type="match status" value="1"/>
</dbReference>
<dbReference type="GO" id="GO:0006298">
    <property type="term" value="P:mismatch repair"/>
    <property type="evidence" value="ECO:0007669"/>
    <property type="project" value="TreeGrafter"/>
</dbReference>
<dbReference type="Gene3D" id="3.90.79.10">
    <property type="entry name" value="Nucleoside Triphosphate Pyrophosphohydrolase"/>
    <property type="match status" value="1"/>
</dbReference>
<dbReference type="Gene3D" id="1.10.1670.10">
    <property type="entry name" value="Helix-hairpin-Helix base-excision DNA repair enzymes (C-terminal)"/>
    <property type="match status" value="1"/>
</dbReference>
<dbReference type="SUPFAM" id="SSF48150">
    <property type="entry name" value="DNA-glycosylase"/>
    <property type="match status" value="1"/>
</dbReference>
<protein>
    <recommendedName>
        <fullName evidence="5 14">Adenine DNA glycosylase</fullName>
        <ecNumber evidence="4 14">3.2.2.31</ecNumber>
    </recommendedName>
</protein>
<dbReference type="Pfam" id="PF00633">
    <property type="entry name" value="HHH"/>
    <property type="match status" value="1"/>
</dbReference>
<keyword evidence="11" id="KW-0411">Iron-sulfur</keyword>
<dbReference type="RefSeq" id="WP_013925623.1">
    <property type="nucleotide sequence ID" value="NZ_JSAM01000104.1"/>
</dbReference>
<keyword evidence="6" id="KW-0004">4Fe-4S</keyword>
<evidence type="ECO:0000313" key="16">
    <source>
        <dbReference type="EMBL" id="KIA76839.1"/>
    </source>
</evidence>
<dbReference type="InterPro" id="IPR003265">
    <property type="entry name" value="HhH-GPD_domain"/>
</dbReference>
<evidence type="ECO:0000256" key="12">
    <source>
        <dbReference type="ARBA" id="ARBA00023204"/>
    </source>
</evidence>
<keyword evidence="8 14" id="KW-0227">DNA damage</keyword>
<keyword evidence="9 16" id="KW-0378">Hydrolase</keyword>
<evidence type="ECO:0000256" key="9">
    <source>
        <dbReference type="ARBA" id="ARBA00022801"/>
    </source>
</evidence>
<dbReference type="SMART" id="SM00478">
    <property type="entry name" value="ENDO3c"/>
    <property type="match status" value="1"/>
</dbReference>
<dbReference type="InterPro" id="IPR011257">
    <property type="entry name" value="DNA_glycosylase"/>
</dbReference>
<dbReference type="CDD" id="cd03431">
    <property type="entry name" value="NUDIX_DNA_Glycosylase_C-MutY"/>
    <property type="match status" value="1"/>
</dbReference>
<dbReference type="PANTHER" id="PTHR42944">
    <property type="entry name" value="ADENINE DNA GLYCOSYLASE"/>
    <property type="match status" value="1"/>
</dbReference>
<keyword evidence="10 14" id="KW-0408">Iron</keyword>
<comment type="function">
    <text evidence="2">Adenine glycosylase active on G-A mispairs. MutY also corrects error-prone DNA synthesis past GO lesions which are due to the oxidatively damaged form of guanine: 7,8-dihydro-8-oxoguanine (8-oxo-dGTP).</text>
</comment>
<comment type="caution">
    <text evidence="16">The sequence shown here is derived from an EMBL/GenBank/DDBJ whole genome shotgun (WGS) entry which is preliminary data.</text>
</comment>
<dbReference type="InterPro" id="IPR023170">
    <property type="entry name" value="HhH_base_excis_C"/>
</dbReference>
<evidence type="ECO:0000256" key="7">
    <source>
        <dbReference type="ARBA" id="ARBA00022723"/>
    </source>
</evidence>
<evidence type="ECO:0000256" key="1">
    <source>
        <dbReference type="ARBA" id="ARBA00000843"/>
    </source>
</evidence>
<dbReference type="SUPFAM" id="SSF55811">
    <property type="entry name" value="Nudix"/>
    <property type="match status" value="1"/>
</dbReference>
<accession>A0A0C1EJX7</accession>
<evidence type="ECO:0000259" key="15">
    <source>
        <dbReference type="SMART" id="SM00478"/>
    </source>
</evidence>
<dbReference type="Pfam" id="PF00730">
    <property type="entry name" value="HhH-GPD"/>
    <property type="match status" value="1"/>
</dbReference>
<feature type="domain" description="HhH-GPD" evidence="15">
    <location>
        <begin position="39"/>
        <end position="190"/>
    </location>
</feature>
<dbReference type="PATRIC" id="fig|83552.4.peg.2050"/>
<evidence type="ECO:0000256" key="5">
    <source>
        <dbReference type="ARBA" id="ARBA00022023"/>
    </source>
</evidence>
<dbReference type="GO" id="GO:0051539">
    <property type="term" value="F:4 iron, 4 sulfur cluster binding"/>
    <property type="evidence" value="ECO:0007669"/>
    <property type="project" value="UniProtKB-UniRule"/>
</dbReference>
<dbReference type="InterPro" id="IPR044298">
    <property type="entry name" value="MIG/MutY"/>
</dbReference>
<dbReference type="Gene3D" id="1.10.340.30">
    <property type="entry name" value="Hypothetical protein, domain 2"/>
    <property type="match status" value="1"/>
</dbReference>
<evidence type="ECO:0000256" key="6">
    <source>
        <dbReference type="ARBA" id="ARBA00022485"/>
    </source>
</evidence>
<dbReference type="Pfam" id="PF14815">
    <property type="entry name" value="NUDIX_4"/>
    <property type="match status" value="1"/>
</dbReference>
<evidence type="ECO:0000313" key="17">
    <source>
        <dbReference type="Proteomes" id="UP000031307"/>
    </source>
</evidence>
<evidence type="ECO:0000256" key="10">
    <source>
        <dbReference type="ARBA" id="ARBA00023004"/>
    </source>
</evidence>
<comment type="catalytic activity">
    <reaction evidence="1 14">
        <text>Hydrolyzes free adenine bases from 7,8-dihydro-8-oxoguanine:adenine mismatched double-stranded DNA, leaving an apurinic site.</text>
        <dbReference type="EC" id="3.2.2.31"/>
    </reaction>
</comment>
<dbReference type="GO" id="GO:0032357">
    <property type="term" value="F:oxidized purine DNA binding"/>
    <property type="evidence" value="ECO:0007669"/>
    <property type="project" value="TreeGrafter"/>
</dbReference>
<dbReference type="PANTHER" id="PTHR42944:SF1">
    <property type="entry name" value="ADENINE DNA GLYCOSYLASE"/>
    <property type="match status" value="1"/>
</dbReference>
<dbReference type="GO" id="GO:0034039">
    <property type="term" value="F:8-oxo-7,8-dihydroguanine DNA N-glycosylase activity"/>
    <property type="evidence" value="ECO:0007669"/>
    <property type="project" value="TreeGrafter"/>
</dbReference>
<dbReference type="Proteomes" id="UP000031307">
    <property type="component" value="Unassembled WGS sequence"/>
</dbReference>
<keyword evidence="7" id="KW-0479">Metal-binding</keyword>
<dbReference type="OMA" id="EADWLWY"/>
<evidence type="ECO:0000256" key="3">
    <source>
        <dbReference type="ARBA" id="ARBA00008343"/>
    </source>
</evidence>
<gene>
    <name evidence="16" type="primary">yfhQ</name>
    <name evidence="16" type="ORF">DB43_HI00240</name>
</gene>
<evidence type="ECO:0000256" key="13">
    <source>
        <dbReference type="ARBA" id="ARBA00023295"/>
    </source>
</evidence>
<dbReference type="InterPro" id="IPR000445">
    <property type="entry name" value="HhH_motif"/>
</dbReference>
<dbReference type="AlphaFoldDB" id="A0A0C1EJX7"/>
<keyword evidence="12" id="KW-0234">DNA repair</keyword>
<evidence type="ECO:0000256" key="14">
    <source>
        <dbReference type="RuleBase" id="RU365096"/>
    </source>
</evidence>
<evidence type="ECO:0000256" key="2">
    <source>
        <dbReference type="ARBA" id="ARBA00002933"/>
    </source>
</evidence>
<comment type="similarity">
    <text evidence="3 14">Belongs to the Nth/MutY family.</text>
</comment>
<dbReference type="NCBIfam" id="TIGR01084">
    <property type="entry name" value="mutY"/>
    <property type="match status" value="1"/>
</dbReference>
<reference evidence="16 17" key="1">
    <citation type="journal article" date="2014" name="Mol. Biol. Evol.">
        <title>Massive expansion of Ubiquitination-related gene families within the Chlamydiae.</title>
        <authorList>
            <person name="Domman D."/>
            <person name="Collingro A."/>
            <person name="Lagkouvardos I."/>
            <person name="Gehre L."/>
            <person name="Weinmaier T."/>
            <person name="Rattei T."/>
            <person name="Subtil A."/>
            <person name="Horn M."/>
        </authorList>
    </citation>
    <scope>NUCLEOTIDE SEQUENCE [LARGE SCALE GENOMIC DNA]</scope>
    <source>
        <strain evidence="16 17">OEW1</strain>
    </source>
</reference>
<proteinExistence type="inferred from homology"/>
<name>A0A0C1EJX7_9BACT</name>
<dbReference type="GO" id="GO:0000701">
    <property type="term" value="F:purine-specific mismatch base pair DNA N-glycosylase activity"/>
    <property type="evidence" value="ECO:0007669"/>
    <property type="project" value="UniProtKB-EC"/>
</dbReference>
<dbReference type="CDD" id="cd00056">
    <property type="entry name" value="ENDO3c"/>
    <property type="match status" value="1"/>
</dbReference>
<dbReference type="GO" id="GO:0006284">
    <property type="term" value="P:base-excision repair"/>
    <property type="evidence" value="ECO:0007669"/>
    <property type="project" value="UniProtKB-UniRule"/>
</dbReference>
<comment type="cofactor">
    <cofactor evidence="14">
        <name>[4Fe-4S] cluster</name>
        <dbReference type="ChEBI" id="CHEBI:49883"/>
    </cofactor>
    <text evidence="14">Binds 1 [4Fe-4S] cluster.</text>
</comment>
<dbReference type="EC" id="3.2.2.31" evidence="4 14"/>